<keyword evidence="2" id="KW-0805">Transcription regulation</keyword>
<evidence type="ECO:0000256" key="4">
    <source>
        <dbReference type="ARBA" id="ARBA00023163"/>
    </source>
</evidence>
<gene>
    <name evidence="8" type="ORF">D9V41_13725</name>
</gene>
<dbReference type="EMBL" id="RDBF01000012">
    <property type="protein sequence ID" value="RLV54877.1"/>
    <property type="molecule type" value="Genomic_DNA"/>
</dbReference>
<dbReference type="GO" id="GO:0003677">
    <property type="term" value="F:DNA binding"/>
    <property type="evidence" value="ECO:0007669"/>
    <property type="project" value="InterPro"/>
</dbReference>
<dbReference type="Pfam" id="PF08281">
    <property type="entry name" value="Sigma70_r4_2"/>
    <property type="match status" value="1"/>
</dbReference>
<dbReference type="NCBIfam" id="TIGR02937">
    <property type="entry name" value="sigma70-ECF"/>
    <property type="match status" value="1"/>
</dbReference>
<dbReference type="GO" id="GO:0016987">
    <property type="term" value="F:sigma factor activity"/>
    <property type="evidence" value="ECO:0007669"/>
    <property type="project" value="UniProtKB-KW"/>
</dbReference>
<dbReference type="Gene3D" id="1.25.40.10">
    <property type="entry name" value="Tetratricopeptide repeat domain"/>
    <property type="match status" value="1"/>
</dbReference>
<dbReference type="Pfam" id="PF04542">
    <property type="entry name" value="Sigma70_r2"/>
    <property type="match status" value="1"/>
</dbReference>
<dbReference type="InterPro" id="IPR046531">
    <property type="entry name" value="DUF6596"/>
</dbReference>
<dbReference type="Pfam" id="PF20239">
    <property type="entry name" value="DUF6596"/>
    <property type="match status" value="1"/>
</dbReference>
<dbReference type="GO" id="GO:0006352">
    <property type="term" value="P:DNA-templated transcription initiation"/>
    <property type="evidence" value="ECO:0007669"/>
    <property type="project" value="InterPro"/>
</dbReference>
<feature type="domain" description="RNA polymerase sigma-70 region 2" evidence="5">
    <location>
        <begin position="34"/>
        <end position="97"/>
    </location>
</feature>
<evidence type="ECO:0000256" key="1">
    <source>
        <dbReference type="ARBA" id="ARBA00010641"/>
    </source>
</evidence>
<keyword evidence="9" id="KW-1185">Reference proteome</keyword>
<comment type="caution">
    <text evidence="8">The sequence shown here is derived from an EMBL/GenBank/DDBJ whole genome shotgun (WGS) entry which is preliminary data.</text>
</comment>
<dbReference type="InterPro" id="IPR013249">
    <property type="entry name" value="RNA_pol_sigma70_r4_t2"/>
</dbReference>
<accession>A0A3L8PHU9</accession>
<dbReference type="SUPFAM" id="SSF88946">
    <property type="entry name" value="Sigma2 domain of RNA polymerase sigma factors"/>
    <property type="match status" value="1"/>
</dbReference>
<dbReference type="InterPro" id="IPR013325">
    <property type="entry name" value="RNA_pol_sigma_r2"/>
</dbReference>
<keyword evidence="3" id="KW-0731">Sigma factor</keyword>
<dbReference type="InterPro" id="IPR014284">
    <property type="entry name" value="RNA_pol_sigma-70_dom"/>
</dbReference>
<dbReference type="Gene3D" id="1.10.10.10">
    <property type="entry name" value="Winged helix-like DNA-binding domain superfamily/Winged helix DNA-binding domain"/>
    <property type="match status" value="1"/>
</dbReference>
<dbReference type="InterPro" id="IPR013324">
    <property type="entry name" value="RNA_pol_sigma_r3/r4-like"/>
</dbReference>
<dbReference type="InterPro" id="IPR007627">
    <property type="entry name" value="RNA_pol_sigma70_r2"/>
</dbReference>
<dbReference type="OrthoDB" id="9780299at2"/>
<dbReference type="PANTHER" id="PTHR47756">
    <property type="entry name" value="BLL6612 PROTEIN-RELATED"/>
    <property type="match status" value="1"/>
</dbReference>
<dbReference type="SUPFAM" id="SSF88659">
    <property type="entry name" value="Sigma3 and sigma4 domains of RNA polymerase sigma factors"/>
    <property type="match status" value="1"/>
</dbReference>
<reference evidence="8 9" key="1">
    <citation type="submission" date="2018-10" db="EMBL/GenBank/DDBJ databases">
        <title>Aeromicrobium sp. 9W16Y-2 whole genome shotgun sequence.</title>
        <authorList>
            <person name="Li F."/>
        </authorList>
    </citation>
    <scope>NUCLEOTIDE SEQUENCE [LARGE SCALE GENOMIC DNA]</scope>
    <source>
        <strain evidence="8 9">9W16Y-2</strain>
    </source>
</reference>
<dbReference type="Proteomes" id="UP000282515">
    <property type="component" value="Unassembled WGS sequence"/>
</dbReference>
<evidence type="ECO:0000313" key="8">
    <source>
        <dbReference type="EMBL" id="RLV54877.1"/>
    </source>
</evidence>
<evidence type="ECO:0000259" key="7">
    <source>
        <dbReference type="Pfam" id="PF20239"/>
    </source>
</evidence>
<dbReference type="PANTHER" id="PTHR47756:SF2">
    <property type="entry name" value="BLL6612 PROTEIN"/>
    <property type="match status" value="1"/>
</dbReference>
<comment type="similarity">
    <text evidence="1">Belongs to the sigma-70 factor family. ECF subfamily.</text>
</comment>
<evidence type="ECO:0000256" key="2">
    <source>
        <dbReference type="ARBA" id="ARBA00023015"/>
    </source>
</evidence>
<feature type="domain" description="RNA polymerase sigma factor 70 region 4 type 2" evidence="6">
    <location>
        <begin position="134"/>
        <end position="183"/>
    </location>
</feature>
<evidence type="ECO:0000259" key="6">
    <source>
        <dbReference type="Pfam" id="PF08281"/>
    </source>
</evidence>
<organism evidence="8 9">
    <name type="scientific">Aeromicrobium phragmitis</name>
    <dbReference type="NCBI Taxonomy" id="2478914"/>
    <lineage>
        <taxon>Bacteria</taxon>
        <taxon>Bacillati</taxon>
        <taxon>Actinomycetota</taxon>
        <taxon>Actinomycetes</taxon>
        <taxon>Propionibacteriales</taxon>
        <taxon>Nocardioidaceae</taxon>
        <taxon>Aeromicrobium</taxon>
    </lineage>
</organism>
<dbReference type="Gene3D" id="1.10.1740.10">
    <property type="match status" value="1"/>
</dbReference>
<dbReference type="InterPro" id="IPR036388">
    <property type="entry name" value="WH-like_DNA-bd_sf"/>
</dbReference>
<feature type="domain" description="DUF6596" evidence="7">
    <location>
        <begin position="202"/>
        <end position="299"/>
    </location>
</feature>
<proteinExistence type="inferred from homology"/>
<keyword evidence="4" id="KW-0804">Transcription</keyword>
<name>A0A3L8PHU9_9ACTN</name>
<dbReference type="AlphaFoldDB" id="A0A3L8PHU9"/>
<evidence type="ECO:0000256" key="3">
    <source>
        <dbReference type="ARBA" id="ARBA00023082"/>
    </source>
</evidence>
<evidence type="ECO:0000313" key="9">
    <source>
        <dbReference type="Proteomes" id="UP000282515"/>
    </source>
</evidence>
<evidence type="ECO:0000259" key="5">
    <source>
        <dbReference type="Pfam" id="PF04542"/>
    </source>
</evidence>
<sequence length="431" mass="47426">MQAHDLQRRRRGGASVGGRVRIVTTEDAVEEAWREHWPRLLALLTARFERVDLAEDALAEAFARAARRWPTDGVPASPVAWLHRVAQREVIDRLRSEVSAHRAAARIAEDLAQRVDPGEPQLEAVADDMLRLVFLACHPALPPHAQTALALRWVLGLPTTEIARLFAVAPTAMSARLTRARQRAAAEPRAFELPTGAALDDRVEGVLRTAHLLFTSGYAPSEGTEVVRPEVCAEAIRLVAVVDDLLPGRADVQALRSLVELQHARRDARADAAGDFVLLAEQDRRRWRHDEIARAMERLLALGPSAGFAEELRLQALIAAVHAVALHPDETDWPLALTFYDRLLALSGEDRVVRLNRAVAVARVHGAAQALTELGMLDPRDHRTAGALAELHAEAGNPELAAALFTSAAHWCACDPVRRHYQRRAREITTA</sequence>
<dbReference type="InterPro" id="IPR011990">
    <property type="entry name" value="TPR-like_helical_dom_sf"/>
</dbReference>
<protein>
    <submittedName>
        <fullName evidence="8">Sigma-70 family RNA polymerase sigma factor</fullName>
    </submittedName>
</protein>